<dbReference type="HOGENOM" id="CLU_082523_4_0_1"/>
<name>A0A0D2FTA0_9EURO</name>
<dbReference type="GO" id="GO:0000974">
    <property type="term" value="C:Prp19 complex"/>
    <property type="evidence" value="ECO:0007669"/>
    <property type="project" value="TreeGrafter"/>
</dbReference>
<dbReference type="InterPro" id="IPR008409">
    <property type="entry name" value="SPF27"/>
</dbReference>
<evidence type="ECO:0000313" key="10">
    <source>
        <dbReference type="Proteomes" id="UP000054266"/>
    </source>
</evidence>
<feature type="coiled-coil region" evidence="7">
    <location>
        <begin position="131"/>
        <end position="165"/>
    </location>
</feature>
<keyword evidence="6" id="KW-0539">Nucleus</keyword>
<keyword evidence="3" id="KW-0507">mRNA processing</keyword>
<dbReference type="GO" id="GO:0008380">
    <property type="term" value="P:RNA splicing"/>
    <property type="evidence" value="ECO:0007669"/>
    <property type="project" value="UniProtKB-KW"/>
</dbReference>
<dbReference type="EMBL" id="KN846958">
    <property type="protein sequence ID" value="KIW69755.1"/>
    <property type="molecule type" value="Genomic_DNA"/>
</dbReference>
<organism evidence="9 10">
    <name type="scientific">Phialophora macrospora</name>
    <dbReference type="NCBI Taxonomy" id="1851006"/>
    <lineage>
        <taxon>Eukaryota</taxon>
        <taxon>Fungi</taxon>
        <taxon>Dikarya</taxon>
        <taxon>Ascomycota</taxon>
        <taxon>Pezizomycotina</taxon>
        <taxon>Eurotiomycetes</taxon>
        <taxon>Chaetothyriomycetidae</taxon>
        <taxon>Chaetothyriales</taxon>
        <taxon>Herpotrichiellaceae</taxon>
        <taxon>Phialophora</taxon>
    </lineage>
</organism>
<evidence type="ECO:0008006" key="11">
    <source>
        <dbReference type="Google" id="ProtNLM"/>
    </source>
</evidence>
<dbReference type="GO" id="GO:0006397">
    <property type="term" value="P:mRNA processing"/>
    <property type="evidence" value="ECO:0007669"/>
    <property type="project" value="UniProtKB-KW"/>
</dbReference>
<evidence type="ECO:0000313" key="9">
    <source>
        <dbReference type="EMBL" id="KIW69755.1"/>
    </source>
</evidence>
<feature type="region of interest" description="Disordered" evidence="8">
    <location>
        <begin position="69"/>
        <end position="92"/>
    </location>
</feature>
<dbReference type="STRING" id="5601.A0A0D2FTA0"/>
<keyword evidence="10" id="KW-1185">Reference proteome</keyword>
<dbReference type="PANTHER" id="PTHR13296">
    <property type="entry name" value="BCAS2 PROTEIN"/>
    <property type="match status" value="1"/>
</dbReference>
<dbReference type="GO" id="GO:0071011">
    <property type="term" value="C:precatalytic spliceosome"/>
    <property type="evidence" value="ECO:0007669"/>
    <property type="project" value="TreeGrafter"/>
</dbReference>
<proteinExistence type="inferred from homology"/>
<dbReference type="Proteomes" id="UP000054266">
    <property type="component" value="Unassembled WGS sequence"/>
</dbReference>
<evidence type="ECO:0000256" key="3">
    <source>
        <dbReference type="ARBA" id="ARBA00022664"/>
    </source>
</evidence>
<evidence type="ECO:0000256" key="5">
    <source>
        <dbReference type="ARBA" id="ARBA00023187"/>
    </source>
</evidence>
<keyword evidence="4" id="KW-0747">Spliceosome</keyword>
<accession>A0A0D2FTA0</accession>
<protein>
    <recommendedName>
        <fullName evidence="11">Pre-mRNA-splicing factor SPF27</fullName>
    </recommendedName>
</protein>
<sequence>MPLIFESHDSLPYIDPEITDTEREKAKALISRHLPNNHTTAPHPSLAPLPAAKFSDIFRQEIDRVAAGEPRRQGIDVSRYEAPDEPASESDEATMREVLRNAYVSTTFLSERLANLELLDEFGKNAWLIGNSQTEEILQGLERELAGLRSEAETVNKARKAVQEQSEAELLTLQENWKRGIGKILEIQVATDQLRRQIHGHQGEPAA</sequence>
<evidence type="ECO:0000256" key="7">
    <source>
        <dbReference type="SAM" id="Coils"/>
    </source>
</evidence>
<dbReference type="PANTHER" id="PTHR13296:SF0">
    <property type="entry name" value="PRE-MRNA-SPLICING FACTOR SPF27"/>
    <property type="match status" value="1"/>
</dbReference>
<keyword evidence="5" id="KW-0508">mRNA splicing</keyword>
<keyword evidence="7" id="KW-0175">Coiled coil</keyword>
<feature type="compositionally biased region" description="Acidic residues" evidence="8">
    <location>
        <begin position="83"/>
        <end position="92"/>
    </location>
</feature>
<evidence type="ECO:0000256" key="1">
    <source>
        <dbReference type="ARBA" id="ARBA00004123"/>
    </source>
</evidence>
<dbReference type="GO" id="GO:0071013">
    <property type="term" value="C:catalytic step 2 spliceosome"/>
    <property type="evidence" value="ECO:0007669"/>
    <property type="project" value="TreeGrafter"/>
</dbReference>
<evidence type="ECO:0000256" key="4">
    <source>
        <dbReference type="ARBA" id="ARBA00022728"/>
    </source>
</evidence>
<evidence type="ECO:0000256" key="8">
    <source>
        <dbReference type="SAM" id="MobiDB-lite"/>
    </source>
</evidence>
<comment type="subcellular location">
    <subcellularLocation>
        <location evidence="1">Nucleus</location>
    </subcellularLocation>
</comment>
<reference evidence="9 10" key="1">
    <citation type="submission" date="2015-01" db="EMBL/GenBank/DDBJ databases">
        <title>The Genome Sequence of Capronia semiimmersa CBS27337.</title>
        <authorList>
            <consortium name="The Broad Institute Genomics Platform"/>
            <person name="Cuomo C."/>
            <person name="de Hoog S."/>
            <person name="Gorbushina A."/>
            <person name="Stielow B."/>
            <person name="Teixiera M."/>
            <person name="Abouelleil A."/>
            <person name="Chapman S.B."/>
            <person name="Priest M."/>
            <person name="Young S.K."/>
            <person name="Wortman J."/>
            <person name="Nusbaum C."/>
            <person name="Birren B."/>
        </authorList>
    </citation>
    <scope>NUCLEOTIDE SEQUENCE [LARGE SCALE GENOMIC DNA]</scope>
    <source>
        <strain evidence="9 10">CBS 27337</strain>
    </source>
</reference>
<dbReference type="Pfam" id="PF05700">
    <property type="entry name" value="BCAS2"/>
    <property type="match status" value="1"/>
</dbReference>
<comment type="similarity">
    <text evidence="2">Belongs to the SPF27 family.</text>
</comment>
<feature type="compositionally biased region" description="Basic and acidic residues" evidence="8">
    <location>
        <begin position="69"/>
        <end position="82"/>
    </location>
</feature>
<evidence type="ECO:0000256" key="2">
    <source>
        <dbReference type="ARBA" id="ARBA00010788"/>
    </source>
</evidence>
<evidence type="ECO:0000256" key="6">
    <source>
        <dbReference type="ARBA" id="ARBA00023242"/>
    </source>
</evidence>
<dbReference type="AlphaFoldDB" id="A0A0D2FTA0"/>
<gene>
    <name evidence="9" type="ORF">PV04_05613</name>
</gene>